<organism evidence="1 2">
    <name type="scientific">Aerophobetes bacterium</name>
    <dbReference type="NCBI Taxonomy" id="2030807"/>
    <lineage>
        <taxon>Bacteria</taxon>
        <taxon>Candidatus Aerophobota</taxon>
    </lineage>
</organism>
<gene>
    <name evidence="1" type="ORF">COB21_02025</name>
</gene>
<dbReference type="AlphaFoldDB" id="A0A2A4X5W6"/>
<dbReference type="EMBL" id="NVUK01000010">
    <property type="protein sequence ID" value="PCI77960.1"/>
    <property type="molecule type" value="Genomic_DNA"/>
</dbReference>
<proteinExistence type="predicted"/>
<comment type="caution">
    <text evidence="1">The sequence shown here is derived from an EMBL/GenBank/DDBJ whole genome shotgun (WGS) entry which is preliminary data.</text>
</comment>
<name>A0A2A4X5W6_UNCAE</name>
<evidence type="ECO:0000313" key="1">
    <source>
        <dbReference type="EMBL" id="PCI77960.1"/>
    </source>
</evidence>
<protein>
    <submittedName>
        <fullName evidence="1">Uncharacterized protein</fullName>
    </submittedName>
</protein>
<evidence type="ECO:0000313" key="2">
    <source>
        <dbReference type="Proteomes" id="UP000218775"/>
    </source>
</evidence>
<sequence length="117" mass="12706">MSVQPGGASLNSQVAPLLAFLNAGDHENALQWCYEVSLRVEISALSSFPIADEVHDTRNLMAGCIHEIVEENPELLGLSQRLHHAVCQRVGEHMSACAEARSMEQVGVEKLDLGDRG</sequence>
<dbReference type="Proteomes" id="UP000218775">
    <property type="component" value="Unassembled WGS sequence"/>
</dbReference>
<accession>A0A2A4X5W6</accession>
<reference evidence="2" key="1">
    <citation type="submission" date="2017-08" db="EMBL/GenBank/DDBJ databases">
        <title>A dynamic microbial community with high functional redundancy inhabits the cold, oxic subseafloor aquifer.</title>
        <authorList>
            <person name="Tully B.J."/>
            <person name="Wheat C.G."/>
            <person name="Glazer B.T."/>
            <person name="Huber J.A."/>
        </authorList>
    </citation>
    <scope>NUCLEOTIDE SEQUENCE [LARGE SCALE GENOMIC DNA]</scope>
</reference>